<name>A0A834FB84_ORYME</name>
<evidence type="ECO:0000256" key="1">
    <source>
        <dbReference type="SAM" id="MobiDB-lite"/>
    </source>
</evidence>
<dbReference type="Proteomes" id="UP000646548">
    <property type="component" value="Unassembled WGS sequence"/>
</dbReference>
<gene>
    <name evidence="2" type="ORF">FQA47_023300</name>
</gene>
<proteinExistence type="predicted"/>
<organism evidence="2 3">
    <name type="scientific">Oryzias melastigma</name>
    <name type="common">Marine medaka</name>
    <dbReference type="NCBI Taxonomy" id="30732"/>
    <lineage>
        <taxon>Eukaryota</taxon>
        <taxon>Metazoa</taxon>
        <taxon>Chordata</taxon>
        <taxon>Craniata</taxon>
        <taxon>Vertebrata</taxon>
        <taxon>Euteleostomi</taxon>
        <taxon>Actinopterygii</taxon>
        <taxon>Neopterygii</taxon>
        <taxon>Teleostei</taxon>
        <taxon>Neoteleostei</taxon>
        <taxon>Acanthomorphata</taxon>
        <taxon>Ovalentaria</taxon>
        <taxon>Atherinomorphae</taxon>
        <taxon>Beloniformes</taxon>
        <taxon>Adrianichthyidae</taxon>
        <taxon>Oryziinae</taxon>
        <taxon>Oryzias</taxon>
    </lineage>
</organism>
<feature type="region of interest" description="Disordered" evidence="1">
    <location>
        <begin position="59"/>
        <end position="106"/>
    </location>
</feature>
<comment type="caution">
    <text evidence="2">The sequence shown here is derived from an EMBL/GenBank/DDBJ whole genome shotgun (WGS) entry which is preliminary data.</text>
</comment>
<accession>A0A834FB84</accession>
<protein>
    <submittedName>
        <fullName evidence="2">Uncharacterized protein</fullName>
    </submittedName>
</protein>
<reference evidence="2" key="1">
    <citation type="journal article" name="BMC Genomics">
        <title>Long-read sequencing and de novo genome assembly of marine medaka (Oryzias melastigma).</title>
        <authorList>
            <person name="Liang P."/>
            <person name="Saqib H.S.A."/>
            <person name="Ni X."/>
            <person name="Shen Y."/>
        </authorList>
    </citation>
    <scope>NUCLEOTIDE SEQUENCE</scope>
    <source>
        <strain evidence="2">Bigg-433</strain>
    </source>
</reference>
<sequence>MRAGGRDELGCVTGRTPTFSARDAQPRVLQRRGGVREAFRGGPAERRWEQGVCCATMNHVRAPPSPERLTLQTNRTRRREDGRARRPITAPLRHGGGANAGRPERGSLLERSIIWKGLNQN</sequence>
<dbReference type="AlphaFoldDB" id="A0A834FB84"/>
<dbReference type="EMBL" id="WKFB01000297">
    <property type="protein sequence ID" value="KAF6727846.1"/>
    <property type="molecule type" value="Genomic_DNA"/>
</dbReference>
<evidence type="ECO:0000313" key="3">
    <source>
        <dbReference type="Proteomes" id="UP000646548"/>
    </source>
</evidence>
<feature type="region of interest" description="Disordered" evidence="1">
    <location>
        <begin position="1"/>
        <end position="23"/>
    </location>
</feature>
<evidence type="ECO:0000313" key="2">
    <source>
        <dbReference type="EMBL" id="KAF6727846.1"/>
    </source>
</evidence>